<proteinExistence type="predicted"/>
<gene>
    <name evidence="2" type="ORF">EGT74_20310</name>
</gene>
<dbReference type="AlphaFoldDB" id="A0A3N4PKY5"/>
<name>A0A3N4PKY5_9BACT</name>
<dbReference type="EMBL" id="RPDH01000002">
    <property type="protein sequence ID" value="RPE09343.1"/>
    <property type="molecule type" value="Genomic_DNA"/>
</dbReference>
<sequence>MEKATLPSFERQEQGSIKLKAQGGQSNNLRKTELPEMRDNSTAILRKPEQGEVYIPEQQTLPNPALYLVYRHKKKPG</sequence>
<protein>
    <submittedName>
        <fullName evidence="2">Uncharacterized protein</fullName>
    </submittedName>
</protein>
<evidence type="ECO:0000313" key="2">
    <source>
        <dbReference type="EMBL" id="RPE09343.1"/>
    </source>
</evidence>
<dbReference type="Proteomes" id="UP000278351">
    <property type="component" value="Unassembled WGS sequence"/>
</dbReference>
<keyword evidence="3" id="KW-1185">Reference proteome</keyword>
<evidence type="ECO:0000256" key="1">
    <source>
        <dbReference type="SAM" id="MobiDB-lite"/>
    </source>
</evidence>
<feature type="region of interest" description="Disordered" evidence="1">
    <location>
        <begin position="1"/>
        <end position="29"/>
    </location>
</feature>
<organism evidence="2 3">
    <name type="scientific">Chitinophaga lutea</name>
    <dbReference type="NCBI Taxonomy" id="2488634"/>
    <lineage>
        <taxon>Bacteria</taxon>
        <taxon>Pseudomonadati</taxon>
        <taxon>Bacteroidota</taxon>
        <taxon>Chitinophagia</taxon>
        <taxon>Chitinophagales</taxon>
        <taxon>Chitinophagaceae</taxon>
        <taxon>Chitinophaga</taxon>
    </lineage>
</organism>
<evidence type="ECO:0000313" key="3">
    <source>
        <dbReference type="Proteomes" id="UP000278351"/>
    </source>
</evidence>
<accession>A0A3N4PKY5</accession>
<comment type="caution">
    <text evidence="2">The sequence shown here is derived from an EMBL/GenBank/DDBJ whole genome shotgun (WGS) entry which is preliminary data.</text>
</comment>
<reference evidence="2 3" key="1">
    <citation type="submission" date="2018-11" db="EMBL/GenBank/DDBJ databases">
        <title>Chitinophaga lutea sp.nov., isolate from arsenic contaminated soil.</title>
        <authorList>
            <person name="Zong Y."/>
        </authorList>
    </citation>
    <scope>NUCLEOTIDE SEQUENCE [LARGE SCALE GENOMIC DNA]</scope>
    <source>
        <strain evidence="2 3">ZY74</strain>
    </source>
</reference>